<accession>A0ABW6UY82</accession>
<keyword evidence="2" id="KW-1185">Reference proteome</keyword>
<dbReference type="RefSeq" id="WP_387340571.1">
    <property type="nucleotide sequence ID" value="NZ_JBIAXI010000002.1"/>
</dbReference>
<evidence type="ECO:0008006" key="3">
    <source>
        <dbReference type="Google" id="ProtNLM"/>
    </source>
</evidence>
<reference evidence="1 2" key="1">
    <citation type="submission" date="2024-10" db="EMBL/GenBank/DDBJ databases">
        <title>The Natural Products Discovery Center: Release of the First 8490 Sequenced Strains for Exploring Actinobacteria Biosynthetic Diversity.</title>
        <authorList>
            <person name="Kalkreuter E."/>
            <person name="Kautsar S.A."/>
            <person name="Yang D."/>
            <person name="Bader C.D."/>
            <person name="Teijaro C.N."/>
            <person name="Fluegel L."/>
            <person name="Davis C.M."/>
            <person name="Simpson J.R."/>
            <person name="Lauterbach L."/>
            <person name="Steele A.D."/>
            <person name="Gui C."/>
            <person name="Meng S."/>
            <person name="Li G."/>
            <person name="Viehrig K."/>
            <person name="Ye F."/>
            <person name="Su P."/>
            <person name="Kiefer A.F."/>
            <person name="Nichols A."/>
            <person name="Cepeda A.J."/>
            <person name="Yan W."/>
            <person name="Fan B."/>
            <person name="Jiang Y."/>
            <person name="Adhikari A."/>
            <person name="Zheng C.-J."/>
            <person name="Schuster L."/>
            <person name="Cowan T.M."/>
            <person name="Smanski M.J."/>
            <person name="Chevrette M.G."/>
            <person name="De Carvalho L.P.S."/>
            <person name="Shen B."/>
        </authorList>
    </citation>
    <scope>NUCLEOTIDE SEQUENCE [LARGE SCALE GENOMIC DNA]</scope>
    <source>
        <strain evidence="1 2">NPDC001281</strain>
    </source>
</reference>
<comment type="caution">
    <text evidence="1">The sequence shown here is derived from an EMBL/GenBank/DDBJ whole genome shotgun (WGS) entry which is preliminary data.</text>
</comment>
<evidence type="ECO:0000313" key="1">
    <source>
        <dbReference type="EMBL" id="MFF4772023.1"/>
    </source>
</evidence>
<dbReference type="Proteomes" id="UP001602119">
    <property type="component" value="Unassembled WGS sequence"/>
</dbReference>
<dbReference type="EMBL" id="JBIAXI010000002">
    <property type="protein sequence ID" value="MFF4772023.1"/>
    <property type="molecule type" value="Genomic_DNA"/>
</dbReference>
<evidence type="ECO:0000313" key="2">
    <source>
        <dbReference type="Proteomes" id="UP001602119"/>
    </source>
</evidence>
<gene>
    <name evidence="1" type="ORF">ACFY05_04130</name>
</gene>
<organism evidence="1 2">
    <name type="scientific">Microtetraspora fusca</name>
    <dbReference type="NCBI Taxonomy" id="1997"/>
    <lineage>
        <taxon>Bacteria</taxon>
        <taxon>Bacillati</taxon>
        <taxon>Actinomycetota</taxon>
        <taxon>Actinomycetes</taxon>
        <taxon>Streptosporangiales</taxon>
        <taxon>Streptosporangiaceae</taxon>
        <taxon>Microtetraspora</taxon>
    </lineage>
</organism>
<name>A0ABW6UY82_MICFU</name>
<sequence>MAVTQQLVRVPDAQLAACRRSVEELDRLCSFELTPRADHLDLDWAPAPLLRACELASVRSEYLVALRRSLDGDAEVNPAYRHYAGAIWEHPVSALEGPAVLHVAGTLRGLVPDTVLASLPIDGWEALGQSTGAMAGPRGYVARHFAALLDFYEEAARRRLAVVMWWD</sequence>
<protein>
    <recommendedName>
        <fullName evidence="3">DUF1877 family protein</fullName>
    </recommendedName>
</protein>
<proteinExistence type="predicted"/>